<dbReference type="Pfam" id="PF18017">
    <property type="entry name" value="SAM_4"/>
    <property type="match status" value="1"/>
</dbReference>
<feature type="non-terminal residue" evidence="1">
    <location>
        <position position="196"/>
    </location>
</feature>
<dbReference type="InterPro" id="IPR013761">
    <property type="entry name" value="SAM/pointed_sf"/>
</dbReference>
<dbReference type="InterPro" id="IPR040772">
    <property type="entry name" value="C19orf47_SAM"/>
</dbReference>
<accession>Q5BXJ4</accession>
<reference evidence="1" key="1">
    <citation type="journal article" date="2006" name="PLoS Pathog.">
        <title>New perspectives on host-parasite interplay by comparative transcriptomic and proteomic analyses of Schistosoma japonicum.</title>
        <authorList>
            <person name="Liu F."/>
            <person name="Lu J."/>
            <person name="Hu W."/>
            <person name="Wang S.Y."/>
            <person name="Cui S.J."/>
            <person name="Chi M."/>
            <person name="Yan Q."/>
            <person name="Wang X.R."/>
            <person name="Song H.D."/>
            <person name="Xu X.N."/>
            <person name="Wang J.J."/>
            <person name="Zhang X.L."/>
            <person name="Zhang X."/>
            <person name="Wang Z.Q."/>
            <person name="Xue C.L."/>
            <person name="Brindley P.J."/>
            <person name="McManus D.P."/>
            <person name="Yang P.Y."/>
            <person name="Feng Z."/>
            <person name="Chen Z."/>
            <person name="Han Z.G."/>
        </authorList>
    </citation>
    <scope>NUCLEOTIDE SEQUENCE</scope>
</reference>
<dbReference type="PANTHER" id="PTHR21359">
    <property type="entry name" value="DUF5577 DOMAIN-CONTAINING PROTEIN"/>
    <property type="match status" value="1"/>
</dbReference>
<dbReference type="Gene3D" id="1.10.150.50">
    <property type="entry name" value="Transcription Factor, Ets-1"/>
    <property type="match status" value="1"/>
</dbReference>
<dbReference type="EMBL" id="AY811992">
    <property type="protein sequence ID" value="AAX27881.2"/>
    <property type="molecule type" value="mRNA"/>
</dbReference>
<feature type="non-terminal residue" evidence="1">
    <location>
        <position position="1"/>
    </location>
</feature>
<sequence>AFSIILFFQHISFSSPRYMANSILAVKWERFFVDVGIPDKIAAEYAKKFAEQRVQFEMRGELNKSFLVELGIKALGDQMAVLHFLKKEKERGLDEMDANESLLVPSSVTIKQENDQLDVKKRLKAPDRDDIYHVRMPSGSTPKTREILKKQNLLRSAGLMKRGMNGVRKSGEEIRPASKTMLSRLGEWFNIFCRSV</sequence>
<dbReference type="GO" id="GO:0005634">
    <property type="term" value="C:nucleus"/>
    <property type="evidence" value="ECO:0007669"/>
    <property type="project" value="TreeGrafter"/>
</dbReference>
<dbReference type="CDD" id="cd09531">
    <property type="entry name" value="SAM_CS047"/>
    <property type="match status" value="1"/>
</dbReference>
<proteinExistence type="evidence at transcript level"/>
<name>Q5BXJ4_SCHJA</name>
<dbReference type="InterPro" id="IPR039161">
    <property type="entry name" value="C19orf47-like"/>
</dbReference>
<organism evidence="1">
    <name type="scientific">Schistosoma japonicum</name>
    <name type="common">Blood fluke</name>
    <dbReference type="NCBI Taxonomy" id="6182"/>
    <lineage>
        <taxon>Eukaryota</taxon>
        <taxon>Metazoa</taxon>
        <taxon>Spiralia</taxon>
        <taxon>Lophotrochozoa</taxon>
        <taxon>Platyhelminthes</taxon>
        <taxon>Trematoda</taxon>
        <taxon>Digenea</taxon>
        <taxon>Strigeidida</taxon>
        <taxon>Schistosomatoidea</taxon>
        <taxon>Schistosomatidae</taxon>
        <taxon>Schistosoma</taxon>
    </lineage>
</organism>
<dbReference type="PANTHER" id="PTHR21359:SF1">
    <property type="entry name" value="DUF5577 DOMAIN-CONTAINING PROTEIN"/>
    <property type="match status" value="1"/>
</dbReference>
<evidence type="ECO:0000313" key="1">
    <source>
        <dbReference type="EMBL" id="AAX27881.2"/>
    </source>
</evidence>
<protein>
    <submittedName>
        <fullName evidence="1">SJCHGC04591 protein</fullName>
    </submittedName>
</protein>
<dbReference type="AlphaFoldDB" id="Q5BXJ4"/>